<dbReference type="Proteomes" id="UP000281553">
    <property type="component" value="Unassembled WGS sequence"/>
</dbReference>
<dbReference type="GO" id="GO:0034451">
    <property type="term" value="C:centriolar satellite"/>
    <property type="evidence" value="ECO:0007669"/>
    <property type="project" value="TreeGrafter"/>
</dbReference>
<reference evidence="2 3" key="1">
    <citation type="submission" date="2018-11" db="EMBL/GenBank/DDBJ databases">
        <authorList>
            <consortium name="Pathogen Informatics"/>
        </authorList>
    </citation>
    <scope>NUCLEOTIDE SEQUENCE [LARGE SCALE GENOMIC DNA]</scope>
</reference>
<dbReference type="InterPro" id="IPR038929">
    <property type="entry name" value="CCDC13"/>
</dbReference>
<dbReference type="AlphaFoldDB" id="A0A3P6TSY8"/>
<accession>A0A3P6TSY8</accession>
<keyword evidence="1" id="KW-0175">Coiled coil</keyword>
<feature type="coiled-coil region" evidence="1">
    <location>
        <begin position="282"/>
        <end position="316"/>
    </location>
</feature>
<keyword evidence="3" id="KW-1185">Reference proteome</keyword>
<dbReference type="GO" id="GO:1905515">
    <property type="term" value="P:non-motile cilium assembly"/>
    <property type="evidence" value="ECO:0007669"/>
    <property type="project" value="TreeGrafter"/>
</dbReference>
<dbReference type="PANTHER" id="PTHR31935">
    <property type="entry name" value="COILED-COIL DOMAIN-CONTAINING PROTEIN 13"/>
    <property type="match status" value="1"/>
</dbReference>
<dbReference type="GO" id="GO:0031122">
    <property type="term" value="P:cytoplasmic microtubule organization"/>
    <property type="evidence" value="ECO:0007669"/>
    <property type="project" value="TreeGrafter"/>
</dbReference>
<gene>
    <name evidence="2" type="ORF">DILT_LOCUS3852</name>
</gene>
<name>A0A3P6TSY8_DIBLA</name>
<dbReference type="EMBL" id="UYRU01044363">
    <property type="protein sequence ID" value="VDK86263.1"/>
    <property type="molecule type" value="Genomic_DNA"/>
</dbReference>
<evidence type="ECO:0000313" key="3">
    <source>
        <dbReference type="Proteomes" id="UP000281553"/>
    </source>
</evidence>
<organism evidence="2 3">
    <name type="scientific">Dibothriocephalus latus</name>
    <name type="common">Fish tapeworm</name>
    <name type="synonym">Diphyllobothrium latum</name>
    <dbReference type="NCBI Taxonomy" id="60516"/>
    <lineage>
        <taxon>Eukaryota</taxon>
        <taxon>Metazoa</taxon>
        <taxon>Spiralia</taxon>
        <taxon>Lophotrochozoa</taxon>
        <taxon>Platyhelminthes</taxon>
        <taxon>Cestoda</taxon>
        <taxon>Eucestoda</taxon>
        <taxon>Diphyllobothriidea</taxon>
        <taxon>Diphyllobothriidae</taxon>
        <taxon>Dibothriocephalus</taxon>
    </lineage>
</organism>
<dbReference type="PANTHER" id="PTHR31935:SF1">
    <property type="entry name" value="COILED-COIL DOMAIN-CONTAINING PROTEIN 13"/>
    <property type="match status" value="1"/>
</dbReference>
<evidence type="ECO:0000256" key="1">
    <source>
        <dbReference type="SAM" id="Coils"/>
    </source>
</evidence>
<dbReference type="OrthoDB" id="10258312at2759"/>
<proteinExistence type="predicted"/>
<sequence length="567" mass="63469">MNSNSRQDLSPLESSAASFGISDDLHIDIFESQINSLHADVKKDMSAGKAGKDATLGHLPSRETIADCAKAGEEKVSRGRREELLKKNQSLQAELYMARERNRLLCQKLKDTELGMANPSSKGDSKHKDNSIDSLLERLRQTTQQLITCRNANAVLSKEVKQAVKALELETGESISSLSNWLAKSVNKEAPWRGRQQQICSLTAKIRRLEGDLRLFHPDVPKTETLNGAASDRSSSLGATDLGYELLEPVASCKTTAIVLPRLHSLHSELDSRRHLPNSTGFTSQSAAIKALEEENQTLKDDVSQLRERLKTREARISVLNSYLSEQKEKARLLVEKGAHDHELINSLLQEKEKNFNMAKSAQADRNASEAKLRGEIGRLTSELVKEVQQNKALKMVIERKEELINHLSNSRPGLEDTIQGGRVCDDQQSQIGRKDQHTEASPVYRAVTVERDQLREFIKVLEARGEEMLQEITLKDKEIAELRQRCSQVEHASTELPLKNRRHSSKPLNERLLDPRLASDLLTGIPASSKVKPLINAIHEEYRRSQCQKSGTVTKPDQLLPLPVTL</sequence>
<evidence type="ECO:0000313" key="2">
    <source>
        <dbReference type="EMBL" id="VDK86263.1"/>
    </source>
</evidence>
<protein>
    <submittedName>
        <fullName evidence="2">Uncharacterized protein</fullName>
    </submittedName>
</protein>